<comment type="caution">
    <text evidence="2">The sequence shown here is derived from an EMBL/GenBank/DDBJ whole genome shotgun (WGS) entry which is preliminary data.</text>
</comment>
<name>A0A8J6PHU2_9FLAO</name>
<evidence type="ECO:0000256" key="1">
    <source>
        <dbReference type="SAM" id="SignalP"/>
    </source>
</evidence>
<protein>
    <recommendedName>
        <fullName evidence="4">TraB/GumN family protein</fullName>
    </recommendedName>
</protein>
<keyword evidence="1" id="KW-0732">Signal</keyword>
<accession>A0A8J6PHU2</accession>
<reference evidence="2" key="1">
    <citation type="submission" date="2020-09" db="EMBL/GenBank/DDBJ databases">
        <title>Taishania pollutisoli gen. nov., sp. nov., Isolated from Tetrabromobisphenol A-Contaminated Soil.</title>
        <authorList>
            <person name="Chen Q."/>
        </authorList>
    </citation>
    <scope>NUCLEOTIDE SEQUENCE</scope>
    <source>
        <strain evidence="2">CZZ-1</strain>
    </source>
</reference>
<evidence type="ECO:0000313" key="3">
    <source>
        <dbReference type="Proteomes" id="UP000652681"/>
    </source>
</evidence>
<feature type="signal peptide" evidence="1">
    <location>
        <begin position="1"/>
        <end position="18"/>
    </location>
</feature>
<dbReference type="RefSeq" id="WP_216713340.1">
    <property type="nucleotide sequence ID" value="NZ_JACVEL010000001.1"/>
</dbReference>
<evidence type="ECO:0008006" key="4">
    <source>
        <dbReference type="Google" id="ProtNLM"/>
    </source>
</evidence>
<proteinExistence type="predicted"/>
<feature type="chain" id="PRO_5035299434" description="TraB/GumN family protein" evidence="1">
    <location>
        <begin position="19"/>
        <end position="354"/>
    </location>
</feature>
<organism evidence="2 3">
    <name type="scientific">Taishania pollutisoli</name>
    <dbReference type="NCBI Taxonomy" id="2766479"/>
    <lineage>
        <taxon>Bacteria</taxon>
        <taxon>Pseudomonadati</taxon>
        <taxon>Bacteroidota</taxon>
        <taxon>Flavobacteriia</taxon>
        <taxon>Flavobacteriales</taxon>
        <taxon>Crocinitomicaceae</taxon>
        <taxon>Taishania</taxon>
    </lineage>
</organism>
<dbReference type="EMBL" id="JACVEL010000001">
    <property type="protein sequence ID" value="MBC9811205.1"/>
    <property type="molecule type" value="Genomic_DNA"/>
</dbReference>
<evidence type="ECO:0000313" key="2">
    <source>
        <dbReference type="EMBL" id="MBC9811205.1"/>
    </source>
</evidence>
<gene>
    <name evidence="2" type="ORF">H9Y05_01840</name>
</gene>
<dbReference type="Proteomes" id="UP000652681">
    <property type="component" value="Unassembled WGS sequence"/>
</dbReference>
<keyword evidence="3" id="KW-1185">Reference proteome</keyword>
<dbReference type="AlphaFoldDB" id="A0A8J6PHU2"/>
<sequence>MLNKIVIFVLFLSSKCLAQSIDSETNKNIFLIGENHFIKEKYDEIKAFTFDQLKQLKKGEKASFYFELPYTLNFAFHKIKEQGDTTVFYEWFHHLYQSKNEPPSYFWIDYRDMILALIEYADKKEIELELMGIDTELEFRRTAFILSQFDSKVGTTIDSLLNLDFISNDRLTRNILNNHIDKLLEIPHEEIELAILRTLKKSLMIDCTICVDRDLFMLSNFMKSYDSTVPLHFISLGLDHIVSKHDFSNASSLFTTKYKMDTISYQSFYELMDKDFKEKTWRVGILALNHKLKYANISKPVDLKTLMDEMERIYIEEQLLDNDIYRANLSKNKALINLSKQLDYIIIYKTSHYK</sequence>